<evidence type="ECO:0000256" key="7">
    <source>
        <dbReference type="ARBA" id="ARBA00022840"/>
    </source>
</evidence>
<dbReference type="Proteomes" id="UP001057481">
    <property type="component" value="Unassembled WGS sequence"/>
</dbReference>
<comment type="similarity">
    <text evidence="10">Belongs to the ABC transporter superfamily. Macrolide exporter (TC 3.A.1.122) family.</text>
</comment>
<dbReference type="InterPro" id="IPR025857">
    <property type="entry name" value="MacB_PCD"/>
</dbReference>
<sequence length="661" mass="71571">MAFLELQNIKKSYFLGKEEFSVLKGISLQFERGEFVSILGESGGGKSTLMNIIGGLDHQYSGEVLINGQALSNAHEKTFDEYRRQTIGFIFQSFNLISHLTILENVLVSLKMTKLSASEQKKEALALLKRVGLADHVKKYPNQLSGGQKQRVAIARALASDPQIIIADEPTGALDSQNTHEVLQILNEIAQEGKLVITVTHSQEVADYGTRIVHLADGVIDSDQTLRPVEAPINKPQVITAKALSYGTSVKMAWEHIRYNLKRNLLIILGGSIGIFAVILFLGLGNGIKGYMNQQITSLVNPKAITLNKNVSDENQANPAKIAVTNSDVQRIKAVKHTKNVRLAYLLSQASFKYQNKTVVNNLMTWNASLSGQKIIAGHQAIGKQILLSKADAKKLAKKVKITNYRNLVNKTITLQFTDPVAAAKLQATQSQVVGTTQKPKTVKVQVKVAGILDGGATSMAYAGLKQVFKAANISFNANFVALSVDSLKNVNQTSKALKQLKNSKGQKAYTVNSVGSILDNINTYVSLAANILAGIAGISLLVSAIMIIVVLYISVSERTKEIGILRALGARRKDIRRLFTAEAFFIGLFSAILGLLGAYLVQWGLNLAVHSMIKYNVAQISVGNVLFAVIISIIISLLAALAPAHVAARLDPIDSLSVGD</sequence>
<evidence type="ECO:0000256" key="3">
    <source>
        <dbReference type="ARBA" id="ARBA00022475"/>
    </source>
</evidence>
<comment type="caution">
    <text evidence="13">The sequence shown here is derived from an EMBL/GenBank/DDBJ whole genome shotgun (WGS) entry which is preliminary data.</text>
</comment>
<evidence type="ECO:0000256" key="1">
    <source>
        <dbReference type="ARBA" id="ARBA00004429"/>
    </source>
</evidence>
<keyword evidence="8 11" id="KW-1133">Transmembrane helix</keyword>
<keyword evidence="4" id="KW-0997">Cell inner membrane</keyword>
<dbReference type="Pfam" id="PF12704">
    <property type="entry name" value="MacB_PCD"/>
    <property type="match status" value="1"/>
</dbReference>
<keyword evidence="9 11" id="KW-0472">Membrane</keyword>
<keyword evidence="14" id="KW-1185">Reference proteome</keyword>
<feature type="domain" description="ABC transporter" evidence="12">
    <location>
        <begin position="4"/>
        <end position="242"/>
    </location>
</feature>
<evidence type="ECO:0000256" key="6">
    <source>
        <dbReference type="ARBA" id="ARBA00022741"/>
    </source>
</evidence>
<evidence type="ECO:0000313" key="13">
    <source>
        <dbReference type="EMBL" id="MCM2437902.1"/>
    </source>
</evidence>
<dbReference type="Pfam" id="PF00005">
    <property type="entry name" value="ABC_tran"/>
    <property type="match status" value="1"/>
</dbReference>
<keyword evidence="6" id="KW-0547">Nucleotide-binding</keyword>
<feature type="transmembrane region" description="Helical" evidence="11">
    <location>
        <begin position="532"/>
        <end position="556"/>
    </location>
</feature>
<keyword evidence="3" id="KW-1003">Cell membrane</keyword>
<dbReference type="InterPro" id="IPR003838">
    <property type="entry name" value="ABC3_permease_C"/>
</dbReference>
<dbReference type="EMBL" id="JAGMVS010000071">
    <property type="protein sequence ID" value="MCM2437902.1"/>
    <property type="molecule type" value="Genomic_DNA"/>
</dbReference>
<gene>
    <name evidence="13" type="ORF">KAK10_08270</name>
</gene>
<evidence type="ECO:0000256" key="5">
    <source>
        <dbReference type="ARBA" id="ARBA00022692"/>
    </source>
</evidence>
<feature type="transmembrane region" description="Helical" evidence="11">
    <location>
        <begin position="621"/>
        <end position="643"/>
    </location>
</feature>
<name>A0ABT0VNC5_9LACO</name>
<feature type="transmembrane region" description="Helical" evidence="11">
    <location>
        <begin position="265"/>
        <end position="285"/>
    </location>
</feature>
<keyword evidence="5 11" id="KW-0812">Transmembrane</keyword>
<dbReference type="PANTHER" id="PTHR42798">
    <property type="entry name" value="LIPOPROTEIN-RELEASING SYSTEM ATP-BINDING PROTEIN LOLD"/>
    <property type="match status" value="1"/>
</dbReference>
<evidence type="ECO:0000259" key="12">
    <source>
        <dbReference type="PROSITE" id="PS50893"/>
    </source>
</evidence>
<organism evidence="13 14">
    <name type="scientific">Periweissella beninensis</name>
    <dbReference type="NCBI Taxonomy" id="504936"/>
    <lineage>
        <taxon>Bacteria</taxon>
        <taxon>Bacillati</taxon>
        <taxon>Bacillota</taxon>
        <taxon>Bacilli</taxon>
        <taxon>Lactobacillales</taxon>
        <taxon>Lactobacillaceae</taxon>
        <taxon>Periweissella</taxon>
    </lineage>
</organism>
<comment type="subcellular location">
    <subcellularLocation>
        <location evidence="1">Cell inner membrane</location>
        <topology evidence="1">Multi-pass membrane protein</topology>
    </subcellularLocation>
</comment>
<evidence type="ECO:0000313" key="14">
    <source>
        <dbReference type="Proteomes" id="UP001057481"/>
    </source>
</evidence>
<dbReference type="PANTHER" id="PTHR42798:SF6">
    <property type="entry name" value="CELL DIVISION ATP-BINDING PROTEIN FTSE"/>
    <property type="match status" value="1"/>
</dbReference>
<dbReference type="PROSITE" id="PS00211">
    <property type="entry name" value="ABC_TRANSPORTER_1"/>
    <property type="match status" value="1"/>
</dbReference>
<dbReference type="GO" id="GO:0005524">
    <property type="term" value="F:ATP binding"/>
    <property type="evidence" value="ECO:0007669"/>
    <property type="project" value="UniProtKB-KW"/>
</dbReference>
<dbReference type="InterPro" id="IPR017911">
    <property type="entry name" value="MacB-like_ATP-bd"/>
</dbReference>
<evidence type="ECO:0000256" key="10">
    <source>
        <dbReference type="ARBA" id="ARBA00038388"/>
    </source>
</evidence>
<evidence type="ECO:0000256" key="8">
    <source>
        <dbReference type="ARBA" id="ARBA00022989"/>
    </source>
</evidence>
<dbReference type="InterPro" id="IPR003593">
    <property type="entry name" value="AAA+_ATPase"/>
</dbReference>
<reference evidence="13" key="1">
    <citation type="submission" date="2021-04" db="EMBL/GenBank/DDBJ databases">
        <title>Taxonomic assessment of Weissella genus.</title>
        <authorList>
            <person name="Fanelli F."/>
            <person name="Chieffi D."/>
            <person name="Dell'Aquila A."/>
            <person name="Gyu-Sung C."/>
            <person name="Franz C.M.A.P."/>
            <person name="Fusco V."/>
        </authorList>
    </citation>
    <scope>NUCLEOTIDE SEQUENCE</scope>
    <source>
        <strain evidence="13">LMG 25373</strain>
    </source>
</reference>
<dbReference type="PROSITE" id="PS50893">
    <property type="entry name" value="ABC_TRANSPORTER_2"/>
    <property type="match status" value="1"/>
</dbReference>
<dbReference type="CDD" id="cd03255">
    <property type="entry name" value="ABC_MJ0796_LolCDE_FtsE"/>
    <property type="match status" value="1"/>
</dbReference>
<evidence type="ECO:0000256" key="9">
    <source>
        <dbReference type="ARBA" id="ARBA00023136"/>
    </source>
</evidence>
<dbReference type="RefSeq" id="WP_205142774.1">
    <property type="nucleotide sequence ID" value="NZ_JAFBDN010000001.1"/>
</dbReference>
<accession>A0ABT0VNC5</accession>
<proteinExistence type="inferred from homology"/>
<protein>
    <submittedName>
        <fullName evidence="13">ATP-binding cassette domain-containing protein</fullName>
    </submittedName>
</protein>
<dbReference type="Gene3D" id="3.40.50.300">
    <property type="entry name" value="P-loop containing nucleotide triphosphate hydrolases"/>
    <property type="match status" value="1"/>
</dbReference>
<keyword evidence="2" id="KW-0813">Transport</keyword>
<keyword evidence="7 13" id="KW-0067">ATP-binding</keyword>
<dbReference type="InterPro" id="IPR003439">
    <property type="entry name" value="ABC_transporter-like_ATP-bd"/>
</dbReference>
<dbReference type="InterPro" id="IPR027417">
    <property type="entry name" value="P-loop_NTPase"/>
</dbReference>
<dbReference type="SMART" id="SM00382">
    <property type="entry name" value="AAA"/>
    <property type="match status" value="1"/>
</dbReference>
<dbReference type="InterPro" id="IPR017871">
    <property type="entry name" value="ABC_transporter-like_CS"/>
</dbReference>
<evidence type="ECO:0000256" key="4">
    <source>
        <dbReference type="ARBA" id="ARBA00022519"/>
    </source>
</evidence>
<dbReference type="SUPFAM" id="SSF52540">
    <property type="entry name" value="P-loop containing nucleoside triphosphate hydrolases"/>
    <property type="match status" value="1"/>
</dbReference>
<evidence type="ECO:0000256" key="11">
    <source>
        <dbReference type="SAM" id="Phobius"/>
    </source>
</evidence>
<feature type="transmembrane region" description="Helical" evidence="11">
    <location>
        <begin position="576"/>
        <end position="601"/>
    </location>
</feature>
<evidence type="ECO:0000256" key="2">
    <source>
        <dbReference type="ARBA" id="ARBA00022448"/>
    </source>
</evidence>
<dbReference type="Pfam" id="PF02687">
    <property type="entry name" value="FtsX"/>
    <property type="match status" value="1"/>
</dbReference>